<evidence type="ECO:0008006" key="3">
    <source>
        <dbReference type="Google" id="ProtNLM"/>
    </source>
</evidence>
<organism evidence="1 2">
    <name type="scientific">Galdieria partita</name>
    <dbReference type="NCBI Taxonomy" id="83374"/>
    <lineage>
        <taxon>Eukaryota</taxon>
        <taxon>Rhodophyta</taxon>
        <taxon>Bangiophyceae</taxon>
        <taxon>Galdieriales</taxon>
        <taxon>Galdieriaceae</taxon>
        <taxon>Galdieria</taxon>
    </lineage>
</organism>
<dbReference type="GO" id="GO:0006094">
    <property type="term" value="P:gluconeogenesis"/>
    <property type="evidence" value="ECO:0007669"/>
    <property type="project" value="InterPro"/>
</dbReference>
<dbReference type="AlphaFoldDB" id="A0A9C7US06"/>
<evidence type="ECO:0000313" key="2">
    <source>
        <dbReference type="Proteomes" id="UP001061958"/>
    </source>
</evidence>
<keyword evidence="2" id="KW-1185">Reference proteome</keyword>
<dbReference type="EMBL" id="BQMJ01000044">
    <property type="protein sequence ID" value="GJQ13511.1"/>
    <property type="molecule type" value="Genomic_DNA"/>
</dbReference>
<dbReference type="InterPro" id="IPR008210">
    <property type="entry name" value="PEP_carboxykinase_N"/>
</dbReference>
<evidence type="ECO:0000313" key="1">
    <source>
        <dbReference type="EMBL" id="GJQ13511.1"/>
    </source>
</evidence>
<accession>A0A9C7US06</accession>
<sequence>MEKPRLITYLYSKATHFTGSCQSLGWLGDKCRSFSTAPWVSDTINDEYLTFPRETERNQYAVNWALAKLGVPPKGQVFYNTPARTIVANSPEKLSSRERHVLVSSQTTEHQELILGKNLKPREYAKALKAVTSSLSQADSLFVLDGAIGSHPQAEVRIRTVTDSPSVALFLHHMLEPIPVRPISQLNVQLYSYIHTRHMATSGIFSSPCSLLATDRGQLVVDGSNNMYRLLLSLTEMASQPLFQMSEAFILKSVWKNGRLILGRFENPTSGSVDPEWSDYGYYHHILSNQGCSRTLKGYILSSEAAKKQQSAEYAISLAGKYVAQSLSPRPPNLISLPRYCVIVNTHQNKGPLEVFSLTDDSAALTFLIASESLVTQGSILPYAQSLLSLLRRHQIPLYLVSGENAWQQAAMIDFATKKTDKEQLVNTKMLDAAKKYAQQVYGHEVFHQEKNSSE</sequence>
<gene>
    <name evidence="1" type="ORF">GpartN1_g5302.t1</name>
</gene>
<dbReference type="GO" id="GO:0017076">
    <property type="term" value="F:purine nucleotide binding"/>
    <property type="evidence" value="ECO:0007669"/>
    <property type="project" value="InterPro"/>
</dbReference>
<proteinExistence type="predicted"/>
<dbReference type="GO" id="GO:0004611">
    <property type="term" value="F:phosphoenolpyruvate carboxykinase activity"/>
    <property type="evidence" value="ECO:0007669"/>
    <property type="project" value="InterPro"/>
</dbReference>
<protein>
    <recommendedName>
        <fullName evidence="3">Phosphoenolpyruvate carboxykinase (ATP)</fullName>
    </recommendedName>
</protein>
<reference evidence="1" key="2">
    <citation type="submission" date="2022-01" db="EMBL/GenBank/DDBJ databases">
        <authorList>
            <person name="Hirooka S."/>
            <person name="Miyagishima S.Y."/>
        </authorList>
    </citation>
    <scope>NUCLEOTIDE SEQUENCE</scope>
    <source>
        <strain evidence="1">NBRC 102759</strain>
    </source>
</reference>
<dbReference type="OrthoDB" id="68755at2759"/>
<dbReference type="SUPFAM" id="SSF68923">
    <property type="entry name" value="PEP carboxykinase N-terminal domain"/>
    <property type="match status" value="1"/>
</dbReference>
<reference evidence="1" key="1">
    <citation type="journal article" date="2022" name="Proc. Natl. Acad. Sci. U.S.A.">
        <title>Life cycle and functional genomics of the unicellular red alga Galdieria for elucidating algal and plant evolution and industrial use.</title>
        <authorList>
            <person name="Hirooka S."/>
            <person name="Itabashi T."/>
            <person name="Ichinose T.M."/>
            <person name="Onuma R."/>
            <person name="Fujiwara T."/>
            <person name="Yamashita S."/>
            <person name="Jong L.W."/>
            <person name="Tomita R."/>
            <person name="Iwane A.H."/>
            <person name="Miyagishima S.Y."/>
        </authorList>
    </citation>
    <scope>NUCLEOTIDE SEQUENCE</scope>
    <source>
        <strain evidence="1">NBRC 102759</strain>
    </source>
</reference>
<comment type="caution">
    <text evidence="1">The sequence shown here is derived from an EMBL/GenBank/DDBJ whole genome shotgun (WGS) entry which is preliminary data.</text>
</comment>
<dbReference type="Gene3D" id="3.40.449.10">
    <property type="entry name" value="Phosphoenolpyruvate Carboxykinase, domain 1"/>
    <property type="match status" value="1"/>
</dbReference>
<name>A0A9C7US06_9RHOD</name>
<dbReference type="Proteomes" id="UP001061958">
    <property type="component" value="Unassembled WGS sequence"/>
</dbReference>